<dbReference type="EMBL" id="JACIDB010000001">
    <property type="protein sequence ID" value="MBB3874966.1"/>
    <property type="molecule type" value="Genomic_DNA"/>
</dbReference>
<proteinExistence type="predicted"/>
<dbReference type="RefSeq" id="WP_017978451.1">
    <property type="nucleotide sequence ID" value="NZ_JACIDB010000001.1"/>
</dbReference>
<keyword evidence="2" id="KW-1185">Reference proteome</keyword>
<sequence>MTIYLARVERHVDTTRVEAFSRRIRLAASRPLHATDDDPRRRVAAFRAA</sequence>
<evidence type="ECO:0000313" key="2">
    <source>
        <dbReference type="Proteomes" id="UP000528945"/>
    </source>
</evidence>
<evidence type="ECO:0000313" key="1">
    <source>
        <dbReference type="EMBL" id="MBB3874966.1"/>
    </source>
</evidence>
<dbReference type="AlphaFoldDB" id="A0AAW3TPH7"/>
<protein>
    <submittedName>
        <fullName evidence="1">Uncharacterized protein</fullName>
    </submittedName>
</protein>
<accession>A0AAW3TPH7</accession>
<dbReference type="Proteomes" id="UP000528945">
    <property type="component" value="Unassembled WGS sequence"/>
</dbReference>
<organism evidence="1 2">
    <name type="scientific">Sphingomonas aquatilis</name>
    <dbReference type="NCBI Taxonomy" id="93063"/>
    <lineage>
        <taxon>Bacteria</taxon>
        <taxon>Pseudomonadati</taxon>
        <taxon>Pseudomonadota</taxon>
        <taxon>Alphaproteobacteria</taxon>
        <taxon>Sphingomonadales</taxon>
        <taxon>Sphingomonadaceae</taxon>
        <taxon>Sphingomonas</taxon>
    </lineage>
</organism>
<comment type="caution">
    <text evidence="1">The sequence shown here is derived from an EMBL/GenBank/DDBJ whole genome shotgun (WGS) entry which is preliminary data.</text>
</comment>
<gene>
    <name evidence="1" type="ORF">GGR47_001182</name>
</gene>
<name>A0AAW3TPH7_9SPHN</name>
<reference evidence="1 2" key="1">
    <citation type="submission" date="2020-08" db="EMBL/GenBank/DDBJ databases">
        <title>Genomic Encyclopedia of Type Strains, Phase IV (KMG-IV): sequencing the most valuable type-strain genomes for metagenomic binning, comparative biology and taxonomic classification.</title>
        <authorList>
            <person name="Goeker M."/>
        </authorList>
    </citation>
    <scope>NUCLEOTIDE SEQUENCE [LARGE SCALE GENOMIC DNA]</scope>
    <source>
        <strain evidence="1 2">DSM 15581</strain>
    </source>
</reference>
<dbReference type="GeneID" id="93800154"/>